<proteinExistence type="predicted"/>
<feature type="region of interest" description="Disordered" evidence="1">
    <location>
        <begin position="33"/>
        <end position="58"/>
    </location>
</feature>
<keyword evidence="3" id="KW-1185">Reference proteome</keyword>
<dbReference type="Proteomes" id="UP001381693">
    <property type="component" value="Unassembled WGS sequence"/>
</dbReference>
<dbReference type="AlphaFoldDB" id="A0AAN9ACM8"/>
<feature type="compositionally biased region" description="Basic residues" evidence="1">
    <location>
        <begin position="48"/>
        <end position="58"/>
    </location>
</feature>
<feature type="compositionally biased region" description="Basic and acidic residues" evidence="1">
    <location>
        <begin position="33"/>
        <end position="46"/>
    </location>
</feature>
<evidence type="ECO:0000313" key="3">
    <source>
        <dbReference type="Proteomes" id="UP001381693"/>
    </source>
</evidence>
<evidence type="ECO:0000256" key="1">
    <source>
        <dbReference type="SAM" id="MobiDB-lite"/>
    </source>
</evidence>
<feature type="compositionally biased region" description="Gly residues" evidence="1">
    <location>
        <begin position="1"/>
        <end position="10"/>
    </location>
</feature>
<reference evidence="2 3" key="1">
    <citation type="submission" date="2023-11" db="EMBL/GenBank/DDBJ databases">
        <title>Halocaridina rubra genome assembly.</title>
        <authorList>
            <person name="Smith C."/>
        </authorList>
    </citation>
    <scope>NUCLEOTIDE SEQUENCE [LARGE SCALE GENOMIC DNA]</scope>
    <source>
        <strain evidence="2">EP-1</strain>
        <tissue evidence="2">Whole</tissue>
    </source>
</reference>
<feature type="region of interest" description="Disordered" evidence="1">
    <location>
        <begin position="1"/>
        <end position="21"/>
    </location>
</feature>
<protein>
    <submittedName>
        <fullName evidence="2">Uncharacterized protein</fullName>
    </submittedName>
</protein>
<accession>A0AAN9ACM8</accession>
<sequence length="58" mass="6483">MWGGRGGGGADDIIQPRNRSRIRVDSLKPEVSEIAREGGGREEPRCSLRIRKQNQHTV</sequence>
<comment type="caution">
    <text evidence="2">The sequence shown here is derived from an EMBL/GenBank/DDBJ whole genome shotgun (WGS) entry which is preliminary data.</text>
</comment>
<evidence type="ECO:0000313" key="2">
    <source>
        <dbReference type="EMBL" id="KAK7082974.1"/>
    </source>
</evidence>
<organism evidence="2 3">
    <name type="scientific">Halocaridina rubra</name>
    <name type="common">Hawaiian red shrimp</name>
    <dbReference type="NCBI Taxonomy" id="373956"/>
    <lineage>
        <taxon>Eukaryota</taxon>
        <taxon>Metazoa</taxon>
        <taxon>Ecdysozoa</taxon>
        <taxon>Arthropoda</taxon>
        <taxon>Crustacea</taxon>
        <taxon>Multicrustacea</taxon>
        <taxon>Malacostraca</taxon>
        <taxon>Eumalacostraca</taxon>
        <taxon>Eucarida</taxon>
        <taxon>Decapoda</taxon>
        <taxon>Pleocyemata</taxon>
        <taxon>Caridea</taxon>
        <taxon>Atyoidea</taxon>
        <taxon>Atyidae</taxon>
        <taxon>Halocaridina</taxon>
    </lineage>
</organism>
<dbReference type="EMBL" id="JAXCGZ010003836">
    <property type="protein sequence ID" value="KAK7082974.1"/>
    <property type="molecule type" value="Genomic_DNA"/>
</dbReference>
<gene>
    <name evidence="2" type="ORF">SK128_001970</name>
</gene>
<name>A0AAN9ACM8_HALRR</name>